<reference evidence="10" key="2">
    <citation type="submission" date="2018-04" db="EMBL/GenBank/DDBJ databases">
        <title>OnivRS2 (Oryza nivara Reference Sequence Version 2).</title>
        <authorList>
            <person name="Zhang J."/>
            <person name="Kudrna D."/>
            <person name="Lee S."/>
            <person name="Talag J."/>
            <person name="Rajasekar S."/>
            <person name="Welchert J."/>
            <person name="Hsing Y.-I."/>
            <person name="Wing R.A."/>
        </authorList>
    </citation>
    <scope>NUCLEOTIDE SEQUENCE [LARGE SCALE GENOMIC DNA]</scope>
    <source>
        <strain evidence="10">SL10</strain>
    </source>
</reference>
<dbReference type="Pfam" id="PF06886">
    <property type="entry name" value="TPX2"/>
    <property type="match status" value="1"/>
</dbReference>
<comment type="similarity">
    <text evidence="2">Belongs to the TPX2 family.</text>
</comment>
<sequence length="463" mass="50990">MHIIAIFVVLESFDSPPSFFFVMALHAHTCFVNILAYVEFFCLSLVIVACMSLIIHMIGPSGKGVVEMSTDDESDCVVICPPNGKAGHTEVMSGRHDEDSSRGQETPSTIDSHMNGNVQDGVPADQDVLKLVDQQKSSLPSSPINHGIAEQEESNHTVPQPFAPATEREDSGEGDCTPVPHPTSNGEKLSDKSSTSLASMAKKKYIMFSSFLLGFPELHSSRTVTSARTGKIKKTTVPVAPTFICGNRLEKRGEFYTKLEEKRKALEEEKLEAEARKKEEQEEALKQLRKNLVIRAKPMPSFYQEGPPPKVELKKVPPTRAKSPKLTRRKSCSDTPHTPEGKNGSAACCRLHRHSIGNSKEVNSRTQCSPKSAPKTGVAAKPRATKGVMKNVGKPEPWYRDHVVFRVVNLSRFCKGVTESVLSYGIVFKHQLVIVDIVAKSVKNVCIFEFGIAKILGKSTEKY</sequence>
<dbReference type="STRING" id="4536.A0A0E0HXK0"/>
<evidence type="ECO:0000256" key="8">
    <source>
        <dbReference type="SAM" id="Phobius"/>
    </source>
</evidence>
<feature type="compositionally biased region" description="Polar residues" evidence="7">
    <location>
        <begin position="182"/>
        <end position="195"/>
    </location>
</feature>
<keyword evidence="6" id="KW-0175">Coiled coil</keyword>
<dbReference type="AlphaFoldDB" id="A0A0E0HXK0"/>
<dbReference type="GO" id="GO:0005874">
    <property type="term" value="C:microtubule"/>
    <property type="evidence" value="ECO:0007669"/>
    <property type="project" value="UniProtKB-KW"/>
</dbReference>
<evidence type="ECO:0000256" key="3">
    <source>
        <dbReference type="ARBA" id="ARBA00022490"/>
    </source>
</evidence>
<feature type="domain" description="TPX2 C-terminal" evidence="9">
    <location>
        <begin position="243"/>
        <end position="316"/>
    </location>
</feature>
<feature type="region of interest" description="Disordered" evidence="7">
    <location>
        <begin position="87"/>
        <end position="122"/>
    </location>
</feature>
<comment type="subcellular location">
    <subcellularLocation>
        <location evidence="1">Cytoplasm</location>
        <location evidence="1">Cytoskeleton</location>
    </subcellularLocation>
</comment>
<keyword evidence="5" id="KW-0206">Cytoskeleton</keyword>
<keyword evidence="8" id="KW-0472">Membrane</keyword>
<dbReference type="EnsemblPlants" id="ONIVA07G04340.1">
    <property type="protein sequence ID" value="ONIVA07G04340.1"/>
    <property type="gene ID" value="ONIVA07G04340"/>
</dbReference>
<evidence type="ECO:0000313" key="11">
    <source>
        <dbReference type="Proteomes" id="UP000006591"/>
    </source>
</evidence>
<feature type="region of interest" description="Disordered" evidence="7">
    <location>
        <begin position="299"/>
        <end position="346"/>
    </location>
</feature>
<keyword evidence="3" id="KW-0963">Cytoplasm</keyword>
<dbReference type="InterPro" id="IPR027329">
    <property type="entry name" value="TPX2_C"/>
</dbReference>
<feature type="compositionally biased region" description="Basic and acidic residues" evidence="7">
    <location>
        <begin position="93"/>
        <end position="102"/>
    </location>
</feature>
<evidence type="ECO:0000256" key="4">
    <source>
        <dbReference type="ARBA" id="ARBA00022701"/>
    </source>
</evidence>
<accession>A0A0E0HXK0</accession>
<feature type="compositionally biased region" description="Polar residues" evidence="7">
    <location>
        <begin position="103"/>
        <end position="118"/>
    </location>
</feature>
<feature type="compositionally biased region" description="Polar residues" evidence="7">
    <location>
        <begin position="360"/>
        <end position="370"/>
    </location>
</feature>
<dbReference type="OMA" id="KYIMFSS"/>
<feature type="region of interest" description="Disordered" evidence="7">
    <location>
        <begin position="134"/>
        <end position="195"/>
    </location>
</feature>
<evidence type="ECO:0000256" key="5">
    <source>
        <dbReference type="ARBA" id="ARBA00023212"/>
    </source>
</evidence>
<dbReference type="Gramene" id="ONIVA07G04340.1">
    <property type="protein sequence ID" value="ONIVA07G04340.1"/>
    <property type="gene ID" value="ONIVA07G04340"/>
</dbReference>
<evidence type="ECO:0000313" key="10">
    <source>
        <dbReference type="EnsemblPlants" id="ONIVA07G04340.1"/>
    </source>
</evidence>
<dbReference type="eggNOG" id="ENOG502RERJ">
    <property type="taxonomic scope" value="Eukaryota"/>
</dbReference>
<keyword evidence="8" id="KW-1133">Transmembrane helix</keyword>
<organism evidence="10">
    <name type="scientific">Oryza nivara</name>
    <name type="common">Indian wild rice</name>
    <name type="synonym">Oryza sativa f. spontanea</name>
    <dbReference type="NCBI Taxonomy" id="4536"/>
    <lineage>
        <taxon>Eukaryota</taxon>
        <taxon>Viridiplantae</taxon>
        <taxon>Streptophyta</taxon>
        <taxon>Embryophyta</taxon>
        <taxon>Tracheophyta</taxon>
        <taxon>Spermatophyta</taxon>
        <taxon>Magnoliopsida</taxon>
        <taxon>Liliopsida</taxon>
        <taxon>Poales</taxon>
        <taxon>Poaceae</taxon>
        <taxon>BOP clade</taxon>
        <taxon>Oryzoideae</taxon>
        <taxon>Oryzeae</taxon>
        <taxon>Oryzinae</taxon>
        <taxon>Oryza</taxon>
    </lineage>
</organism>
<evidence type="ECO:0000256" key="2">
    <source>
        <dbReference type="ARBA" id="ARBA00005885"/>
    </source>
</evidence>
<reference evidence="10" key="1">
    <citation type="submission" date="2015-04" db="UniProtKB">
        <authorList>
            <consortium name="EnsemblPlants"/>
        </authorList>
    </citation>
    <scope>IDENTIFICATION</scope>
    <source>
        <strain evidence="10">SL10</strain>
    </source>
</reference>
<dbReference type="PANTHER" id="PTHR46372">
    <property type="entry name" value="PROTEIN WVD2-LIKE 3"/>
    <property type="match status" value="1"/>
</dbReference>
<evidence type="ECO:0000256" key="1">
    <source>
        <dbReference type="ARBA" id="ARBA00004245"/>
    </source>
</evidence>
<dbReference type="InterPro" id="IPR044806">
    <property type="entry name" value="WVD2/WDL1-4"/>
</dbReference>
<protein>
    <recommendedName>
        <fullName evidence="9">TPX2 C-terminal domain-containing protein</fullName>
    </recommendedName>
</protein>
<evidence type="ECO:0000259" key="9">
    <source>
        <dbReference type="Pfam" id="PF06886"/>
    </source>
</evidence>
<dbReference type="PANTHER" id="PTHR46372:SF2">
    <property type="entry name" value="PROTEIN WVD2-LIKE 3"/>
    <property type="match status" value="1"/>
</dbReference>
<evidence type="ECO:0000256" key="7">
    <source>
        <dbReference type="SAM" id="MobiDB-lite"/>
    </source>
</evidence>
<proteinExistence type="inferred from homology"/>
<dbReference type="GO" id="GO:0008017">
    <property type="term" value="F:microtubule binding"/>
    <property type="evidence" value="ECO:0007669"/>
    <property type="project" value="InterPro"/>
</dbReference>
<evidence type="ECO:0000256" key="6">
    <source>
        <dbReference type="SAM" id="Coils"/>
    </source>
</evidence>
<dbReference type="Proteomes" id="UP000006591">
    <property type="component" value="Chromosome 7"/>
</dbReference>
<feature type="coiled-coil region" evidence="6">
    <location>
        <begin position="256"/>
        <end position="295"/>
    </location>
</feature>
<dbReference type="GO" id="GO:0000226">
    <property type="term" value="P:microtubule cytoskeleton organization"/>
    <property type="evidence" value="ECO:0007669"/>
    <property type="project" value="InterPro"/>
</dbReference>
<feature type="compositionally biased region" description="Polar residues" evidence="7">
    <location>
        <begin position="134"/>
        <end position="144"/>
    </location>
</feature>
<name>A0A0E0HXK0_ORYNI</name>
<feature type="region of interest" description="Disordered" evidence="7">
    <location>
        <begin position="360"/>
        <end position="384"/>
    </location>
</feature>
<feature type="transmembrane region" description="Helical" evidence="8">
    <location>
        <begin position="34"/>
        <end position="55"/>
    </location>
</feature>
<keyword evidence="11" id="KW-1185">Reference proteome</keyword>
<keyword evidence="8" id="KW-0812">Transmembrane</keyword>
<keyword evidence="4" id="KW-0493">Microtubule</keyword>